<dbReference type="Proteomes" id="UP000789860">
    <property type="component" value="Unassembled WGS sequence"/>
</dbReference>
<sequence>MIIAKESSFYASLHPGFTSQEYLLSSKTSNEILETTLKELAEPNERIDDYSVEQNEEIKAQYKKLETTIYCEERCFQNLIFHEHAITNYQKFQNLNNNQKDMFLLGIISATIRQETTTKNQKRNKLANKYIFEGIEICNKAFLIIYGIGEKYWKNIRTHFIQQGISLRIHKSTGKTSHFAILFETGNIYFKSLYNIQLFGICEDAFPIQKNYLIKEEESIGKGANAVISLVHNYFTFHGLGETNLVIHADNSPILVTVLTN</sequence>
<protein>
    <submittedName>
        <fullName evidence="1">2697_t:CDS:1</fullName>
    </submittedName>
</protein>
<evidence type="ECO:0000313" key="1">
    <source>
        <dbReference type="EMBL" id="CAG8460958.1"/>
    </source>
</evidence>
<accession>A0ACA9K9Q2</accession>
<dbReference type="EMBL" id="CAJVPM010001169">
    <property type="protein sequence ID" value="CAG8460958.1"/>
    <property type="molecule type" value="Genomic_DNA"/>
</dbReference>
<proteinExistence type="predicted"/>
<organism evidence="1 2">
    <name type="scientific">Scutellospora calospora</name>
    <dbReference type="NCBI Taxonomy" id="85575"/>
    <lineage>
        <taxon>Eukaryota</taxon>
        <taxon>Fungi</taxon>
        <taxon>Fungi incertae sedis</taxon>
        <taxon>Mucoromycota</taxon>
        <taxon>Glomeromycotina</taxon>
        <taxon>Glomeromycetes</taxon>
        <taxon>Diversisporales</taxon>
        <taxon>Gigasporaceae</taxon>
        <taxon>Scutellospora</taxon>
    </lineage>
</organism>
<name>A0ACA9K9Q2_9GLOM</name>
<gene>
    <name evidence="1" type="ORF">SCALOS_LOCUS1610</name>
</gene>
<keyword evidence="2" id="KW-1185">Reference proteome</keyword>
<evidence type="ECO:0000313" key="2">
    <source>
        <dbReference type="Proteomes" id="UP000789860"/>
    </source>
</evidence>
<comment type="caution">
    <text evidence="1">The sequence shown here is derived from an EMBL/GenBank/DDBJ whole genome shotgun (WGS) entry which is preliminary data.</text>
</comment>
<reference evidence="1" key="1">
    <citation type="submission" date="2021-06" db="EMBL/GenBank/DDBJ databases">
        <authorList>
            <person name="Kallberg Y."/>
            <person name="Tangrot J."/>
            <person name="Rosling A."/>
        </authorList>
    </citation>
    <scope>NUCLEOTIDE SEQUENCE</scope>
    <source>
        <strain evidence="1">AU212A</strain>
    </source>
</reference>